<evidence type="ECO:0000313" key="1">
    <source>
        <dbReference type="EMBL" id="CEO97382.1"/>
    </source>
</evidence>
<dbReference type="EMBL" id="CDSF01000079">
    <property type="protein sequence ID" value="CEO97382.1"/>
    <property type="molecule type" value="Genomic_DNA"/>
</dbReference>
<dbReference type="OMA" id="NLGGCCQ"/>
<dbReference type="STRING" id="37360.A0A0G4IQ92"/>
<dbReference type="AlphaFoldDB" id="A0A0G4IQ92"/>
<sequence length="264" mass="28431">MDTVMKGLVGALAAIAPVAARLQRSRCASTAVGFDRAEMDSEAKMEFKPYGLHIMVGSGAPSTWPSNWDTTDTGKAFVAAAKGVKSDVKVKVTACDAPVGHVFVFPASVRYEFQSNPTSTDATRILRVHASKEANEGTLLPKCSPVGPMIFVCSHAARDARCGACGPVLVNTFREEIASLRLAADVFACSHIGGHKYAGNAIIFAARDRQSRGDWFGYVKPDRVRTILRYTLEGESDLKSDPVIQGTWRGCVDCEDIEDLARST</sequence>
<dbReference type="InterPro" id="IPR009737">
    <property type="entry name" value="Aim32/Apd1-like"/>
</dbReference>
<dbReference type="Proteomes" id="UP000039324">
    <property type="component" value="Unassembled WGS sequence"/>
</dbReference>
<dbReference type="PANTHER" id="PTHR31902:SF14">
    <property type="entry name" value="ACTIN PATCHES DISTAL PROTEIN 1"/>
    <property type="match status" value="1"/>
</dbReference>
<organism evidence="1 2">
    <name type="scientific">Plasmodiophora brassicae</name>
    <name type="common">Clubroot disease agent</name>
    <dbReference type="NCBI Taxonomy" id="37360"/>
    <lineage>
        <taxon>Eukaryota</taxon>
        <taxon>Sar</taxon>
        <taxon>Rhizaria</taxon>
        <taxon>Endomyxa</taxon>
        <taxon>Phytomyxea</taxon>
        <taxon>Plasmodiophorida</taxon>
        <taxon>Plasmodiophoridae</taxon>
        <taxon>Plasmodiophora</taxon>
    </lineage>
</organism>
<dbReference type="Gene3D" id="3.40.30.10">
    <property type="entry name" value="Glutaredoxin"/>
    <property type="match status" value="1"/>
</dbReference>
<name>A0A0G4IQ92_PLABS</name>
<dbReference type="OrthoDB" id="10253744at2759"/>
<dbReference type="CDD" id="cd03062">
    <property type="entry name" value="TRX_Fd_Sucrase"/>
    <property type="match status" value="1"/>
</dbReference>
<protein>
    <submittedName>
        <fullName evidence="1">Uncharacterized protein</fullName>
    </submittedName>
</protein>
<dbReference type="SUPFAM" id="SSF52833">
    <property type="entry name" value="Thioredoxin-like"/>
    <property type="match status" value="1"/>
</dbReference>
<dbReference type="InterPro" id="IPR036249">
    <property type="entry name" value="Thioredoxin-like_sf"/>
</dbReference>
<gene>
    <name evidence="1" type="ORF">PBRA_000728</name>
</gene>
<proteinExistence type="predicted"/>
<accession>A0A0G4IQ92</accession>
<dbReference type="Pfam" id="PF06999">
    <property type="entry name" value="Suc_Fer-like"/>
    <property type="match status" value="1"/>
</dbReference>
<reference evidence="1 2" key="1">
    <citation type="submission" date="2015-02" db="EMBL/GenBank/DDBJ databases">
        <authorList>
            <person name="Chooi Y.-H."/>
        </authorList>
    </citation>
    <scope>NUCLEOTIDE SEQUENCE [LARGE SCALE GENOMIC DNA]</scope>
    <source>
        <strain evidence="1">E3</strain>
    </source>
</reference>
<keyword evidence="2" id="KW-1185">Reference proteome</keyword>
<evidence type="ECO:0000313" key="2">
    <source>
        <dbReference type="Proteomes" id="UP000039324"/>
    </source>
</evidence>
<dbReference type="PANTHER" id="PTHR31902">
    <property type="entry name" value="ACTIN PATCHES DISTAL PROTEIN 1"/>
    <property type="match status" value="1"/>
</dbReference>